<dbReference type="EMBL" id="DF820463">
    <property type="protein sequence ID" value="GAK55292.1"/>
    <property type="molecule type" value="Genomic_DNA"/>
</dbReference>
<keyword evidence="3" id="KW-1185">Reference proteome</keyword>
<dbReference type="Pfam" id="PF00535">
    <property type="entry name" value="Glycos_transf_2"/>
    <property type="match status" value="1"/>
</dbReference>
<name>A0A0S6W9Z3_VECG1</name>
<organism evidence="2 3">
    <name type="scientific">Vecturithrix granuli</name>
    <dbReference type="NCBI Taxonomy" id="1499967"/>
    <lineage>
        <taxon>Bacteria</taxon>
        <taxon>Candidatus Moduliflexota</taxon>
        <taxon>Candidatus Vecturitrichia</taxon>
        <taxon>Candidatus Vecturitrichales</taxon>
        <taxon>Candidatus Vecturitrichaceae</taxon>
        <taxon>Candidatus Vecturithrix</taxon>
    </lineage>
</organism>
<dbReference type="GO" id="GO:0016740">
    <property type="term" value="F:transferase activity"/>
    <property type="evidence" value="ECO:0007669"/>
    <property type="project" value="UniProtKB-KW"/>
</dbReference>
<dbReference type="eggNOG" id="COG0463">
    <property type="taxonomic scope" value="Bacteria"/>
</dbReference>
<dbReference type="InterPro" id="IPR050834">
    <property type="entry name" value="Glycosyltransf_2"/>
</dbReference>
<evidence type="ECO:0000313" key="2">
    <source>
        <dbReference type="EMBL" id="GAK55292.1"/>
    </source>
</evidence>
<gene>
    <name evidence="2" type="ORF">U27_02124</name>
</gene>
<dbReference type="AlphaFoldDB" id="A0A0S6W9Z3"/>
<reference evidence="2 3" key="1">
    <citation type="journal article" date="2015" name="PeerJ">
        <title>First genomic representation of candidate bacterial phylum KSB3 points to enhanced environmental sensing as a trigger of wastewater bulking.</title>
        <authorList>
            <person name="Sekiguchi Y."/>
            <person name="Ohashi A."/>
            <person name="Parks D.H."/>
            <person name="Yamauchi T."/>
            <person name="Tyson G.W."/>
            <person name="Hugenholtz P."/>
        </authorList>
    </citation>
    <scope>NUCLEOTIDE SEQUENCE [LARGE SCALE GENOMIC DNA]</scope>
</reference>
<sequence>MSLVSIIIPTFNRGNAIHNAIQSIIHQTYEDVEIIIVDDGSTDDTKTVVAAFSQKDQRIHYVQSTTNRGAQAARNMGIRAARGEWIAFLDSDDRWLPNSLQKRLEVALKAGVNVVHSECWVLRNHEEKEYFGIPPLEGNIYRELLQQPGPLFPSLLIAKKALQQIGDLDEHLLAYQEWDTAIRLAKREAFCFVPLPTFIYDCRGKDRISANALRDARGYQQVVRKYRLPILYHAGLLALAEHYQTTSTLFYAAGEVTLAQSEMKRASLYRTLKQLLSKLPVLSHVKH</sequence>
<feature type="domain" description="Glycosyltransferase 2-like" evidence="1">
    <location>
        <begin position="5"/>
        <end position="116"/>
    </location>
</feature>
<dbReference type="Proteomes" id="UP000030661">
    <property type="component" value="Unassembled WGS sequence"/>
</dbReference>
<accession>A0A0S6W9Z3</accession>
<protein>
    <submittedName>
        <fullName evidence="2">Glycosyl transferase, family 2</fullName>
    </submittedName>
</protein>
<proteinExistence type="predicted"/>
<evidence type="ECO:0000259" key="1">
    <source>
        <dbReference type="Pfam" id="PF00535"/>
    </source>
</evidence>
<evidence type="ECO:0000313" key="3">
    <source>
        <dbReference type="Proteomes" id="UP000030661"/>
    </source>
</evidence>
<dbReference type="HOGENOM" id="CLU_025996_17_6_0"/>
<dbReference type="Gene3D" id="3.90.550.10">
    <property type="entry name" value="Spore Coat Polysaccharide Biosynthesis Protein SpsA, Chain A"/>
    <property type="match status" value="1"/>
</dbReference>
<dbReference type="InterPro" id="IPR029044">
    <property type="entry name" value="Nucleotide-diphossugar_trans"/>
</dbReference>
<dbReference type="InterPro" id="IPR001173">
    <property type="entry name" value="Glyco_trans_2-like"/>
</dbReference>
<dbReference type="SUPFAM" id="SSF53448">
    <property type="entry name" value="Nucleotide-diphospho-sugar transferases"/>
    <property type="match status" value="1"/>
</dbReference>
<dbReference type="STRING" id="1499967.U27_02124"/>
<dbReference type="CDD" id="cd00761">
    <property type="entry name" value="Glyco_tranf_GTA_type"/>
    <property type="match status" value="1"/>
</dbReference>
<dbReference type="PANTHER" id="PTHR43685:SF2">
    <property type="entry name" value="GLYCOSYLTRANSFERASE 2-LIKE DOMAIN-CONTAINING PROTEIN"/>
    <property type="match status" value="1"/>
</dbReference>
<dbReference type="PANTHER" id="PTHR43685">
    <property type="entry name" value="GLYCOSYLTRANSFERASE"/>
    <property type="match status" value="1"/>
</dbReference>
<keyword evidence="2" id="KW-0808">Transferase</keyword>